<accession>A0A1G9T345</accession>
<keyword evidence="1" id="KW-0812">Transmembrane</keyword>
<dbReference type="Proteomes" id="UP000182783">
    <property type="component" value="Unassembled WGS sequence"/>
</dbReference>
<gene>
    <name evidence="3" type="ORF">SAMN05216191_112174</name>
</gene>
<feature type="transmembrane region" description="Helical" evidence="1">
    <location>
        <begin position="149"/>
        <end position="170"/>
    </location>
</feature>
<feature type="transmembrane region" description="Helical" evidence="1">
    <location>
        <begin position="241"/>
        <end position="259"/>
    </location>
</feature>
<evidence type="ECO:0000313" key="3">
    <source>
        <dbReference type="EMBL" id="SDM42101.1"/>
    </source>
</evidence>
<feature type="domain" description="DUF6449" evidence="2">
    <location>
        <begin position="458"/>
        <end position="560"/>
    </location>
</feature>
<reference evidence="3 4" key="1">
    <citation type="submission" date="2016-10" db="EMBL/GenBank/DDBJ databases">
        <authorList>
            <person name="de Groot N.N."/>
        </authorList>
    </citation>
    <scope>NUCLEOTIDE SEQUENCE [LARGE SCALE GENOMIC DNA]</scope>
    <source>
        <strain evidence="3 4">CGMCC 1.10239</strain>
    </source>
</reference>
<evidence type="ECO:0000259" key="2">
    <source>
        <dbReference type="Pfam" id="PF20047"/>
    </source>
</evidence>
<keyword evidence="1" id="KW-1133">Transmembrane helix</keyword>
<feature type="transmembrane region" description="Helical" evidence="1">
    <location>
        <begin position="279"/>
        <end position="298"/>
    </location>
</feature>
<organism evidence="3 4">
    <name type="scientific">Paenibacillus jilunlii</name>
    <dbReference type="NCBI Taxonomy" id="682956"/>
    <lineage>
        <taxon>Bacteria</taxon>
        <taxon>Bacillati</taxon>
        <taxon>Bacillota</taxon>
        <taxon>Bacilli</taxon>
        <taxon>Bacillales</taxon>
        <taxon>Paenibacillaceae</taxon>
        <taxon>Paenibacillus</taxon>
    </lineage>
</organism>
<protein>
    <submittedName>
        <fullName evidence="3">ABC-2 type transport system permease protein</fullName>
    </submittedName>
</protein>
<evidence type="ECO:0000256" key="1">
    <source>
        <dbReference type="SAM" id="Phobius"/>
    </source>
</evidence>
<keyword evidence="1" id="KW-0472">Membrane</keyword>
<dbReference type="InterPro" id="IPR045611">
    <property type="entry name" value="DUF6449"/>
</dbReference>
<feature type="transmembrane region" description="Helical" evidence="1">
    <location>
        <begin position="182"/>
        <end position="207"/>
    </location>
</feature>
<feature type="transmembrane region" description="Helical" evidence="1">
    <location>
        <begin position="28"/>
        <end position="48"/>
    </location>
</feature>
<dbReference type="Pfam" id="PF20047">
    <property type="entry name" value="DUF6449"/>
    <property type="match status" value="1"/>
</dbReference>
<dbReference type="EMBL" id="FNGM01000012">
    <property type="protein sequence ID" value="SDM42101.1"/>
    <property type="molecule type" value="Genomic_DNA"/>
</dbReference>
<feature type="transmembrane region" description="Helical" evidence="1">
    <location>
        <begin position="337"/>
        <end position="356"/>
    </location>
</feature>
<dbReference type="AlphaFoldDB" id="A0A1G9T345"/>
<feature type="transmembrane region" description="Helical" evidence="1">
    <location>
        <begin position="68"/>
        <end position="89"/>
    </location>
</feature>
<evidence type="ECO:0000313" key="4">
    <source>
        <dbReference type="Proteomes" id="UP000182783"/>
    </source>
</evidence>
<name>A0A1G9T345_9BACL</name>
<feature type="transmembrane region" description="Helical" evidence="1">
    <location>
        <begin position="304"/>
        <end position="325"/>
    </location>
</feature>
<proteinExistence type="predicted"/>
<sequence length="692" mass="78354">MKWGMPGMMRSRYFFNSSVIRQNLRQHGWIGIIYTLGLLFSLPLQLFMNNYPGADPQKIDTLFRVGGNIQMLFIISLPAAAGLFLFRYLQSRRASDLWHSLPLRREHLLTAHLASGLGLLLLPVWLTAAVTAIVTPMNGNMYIYHGTEIWNWCLTVSILTLFLFVFSIFVGICTGQTVLQGIIIYILLILPAALIQFVNLHLSMYLYGYPESFGLSEDRLIWSPLLHLIVLGEEPFSTGELWAYSALSLVFIVFSYILYRKRSAEKSGQAIAFTYFNPLFKAGVMLCAMLLAGTYFAAVKPHQVGWILCSHLVGALLGYIAAEMIIRKTWQILSRRVPLEFAVYGVLLGLLVYIPVSGLTGYEDRVPAAEHITGVYAGSNYRMYNDDSYGRVYSYSANANFSDVDHDAPLDKPDIYTNDKEYIEAVRRLHHTLVTVRPEITDSADSYVQGTQMFTLVYQLDNGRKLVRQYWIPGRGFEPEMKAVMESRGFKQNEYGLYQLDEDVESIRLGSINDAKAVSISDPQEIKEFNGLLKQEILNMSYEDQIGDQKPVASIQLNSKPGYKGYGFNFSYDWKPSFHELESWLVQKGYADKVRITAADILSAELIKDDYAGKLPEGERFDAPKHLELARNENRTAMVKSAELINDILSRQRNFQGKNGDYLVKLNYKNGSIDYAALHAKDITPGLKSLLP</sequence>
<feature type="transmembrane region" description="Helical" evidence="1">
    <location>
        <begin position="109"/>
        <end position="137"/>
    </location>
</feature>
<dbReference type="RefSeq" id="WP_163704335.1">
    <property type="nucleotide sequence ID" value="NZ_CP048429.1"/>
</dbReference>